<evidence type="ECO:0000256" key="1">
    <source>
        <dbReference type="SAM" id="MobiDB-lite"/>
    </source>
</evidence>
<gene>
    <name evidence="2" type="ORF">COT88_00120</name>
</gene>
<dbReference type="Proteomes" id="UP000230776">
    <property type="component" value="Unassembled WGS sequence"/>
</dbReference>
<protein>
    <submittedName>
        <fullName evidence="2">Uncharacterized protein</fullName>
    </submittedName>
</protein>
<organism evidence="2 3">
    <name type="scientific">Candidatus Colwellbacteria bacterium CG10_big_fil_rev_8_21_14_0_10_41_28</name>
    <dbReference type="NCBI Taxonomy" id="1974539"/>
    <lineage>
        <taxon>Bacteria</taxon>
        <taxon>Candidatus Colwelliibacteriota</taxon>
    </lineage>
</organism>
<accession>A0A2H0VHT1</accession>
<name>A0A2H0VHT1_9BACT</name>
<proteinExistence type="predicted"/>
<reference evidence="3" key="1">
    <citation type="submission" date="2017-09" db="EMBL/GenBank/DDBJ databases">
        <title>Depth-based differentiation of microbial function through sediment-hosted aquifers and enrichment of novel symbionts in the deep terrestrial subsurface.</title>
        <authorList>
            <person name="Probst A.J."/>
            <person name="Ladd B."/>
            <person name="Jarett J.K."/>
            <person name="Geller-Mcgrath D.E."/>
            <person name="Sieber C.M.K."/>
            <person name="Emerson J.B."/>
            <person name="Anantharaman K."/>
            <person name="Thomas B.C."/>
            <person name="Malmstrom R."/>
            <person name="Stieglmeier M."/>
            <person name="Klingl A."/>
            <person name="Woyke T."/>
            <person name="Ryan C.M."/>
            <person name="Banfield J.F."/>
        </authorList>
    </citation>
    <scope>NUCLEOTIDE SEQUENCE [LARGE SCALE GENOMIC DNA]</scope>
</reference>
<dbReference type="AlphaFoldDB" id="A0A2H0VHT1"/>
<comment type="caution">
    <text evidence="2">The sequence shown here is derived from an EMBL/GenBank/DDBJ whole genome shotgun (WGS) entry which is preliminary data.</text>
</comment>
<dbReference type="EMBL" id="PFAG01000003">
    <property type="protein sequence ID" value="PIR98665.1"/>
    <property type="molecule type" value="Genomic_DNA"/>
</dbReference>
<sequence length="229" mass="26463">MRFKFEAENSEPLGEGVERKTFINPEDSEKVISMKKEGVEKDTPRQLKGRYYLTKIVHLLFPNHIPDIFQVRESEDGVQTIDRERIGHTPGHKLLQEMRLSGGDEESVGKQLADELQEAGRGRWEVDLALSDIGLGFNIDENLGNYTKDDKGDVYYLETFNPWQADVEPGQLEALFGEEELREAIDGITDQEVKEICIHYLERLLILFEEEKKRVQESPELYESYEAQL</sequence>
<evidence type="ECO:0000313" key="2">
    <source>
        <dbReference type="EMBL" id="PIR98665.1"/>
    </source>
</evidence>
<feature type="region of interest" description="Disordered" evidence="1">
    <location>
        <begin position="1"/>
        <end position="20"/>
    </location>
</feature>
<evidence type="ECO:0000313" key="3">
    <source>
        <dbReference type="Proteomes" id="UP000230776"/>
    </source>
</evidence>